<evidence type="ECO:0000256" key="2">
    <source>
        <dbReference type="ARBA" id="ARBA00007447"/>
    </source>
</evidence>
<feature type="region of interest" description="Disordered" evidence="12">
    <location>
        <begin position="68"/>
        <end position="204"/>
    </location>
</feature>
<feature type="active site" evidence="10">
    <location>
        <position position="417"/>
    </location>
</feature>
<comment type="caution">
    <text evidence="15">The sequence shown here is derived from an EMBL/GenBank/DDBJ whole genome shotgun (WGS) entry which is preliminary data.</text>
</comment>
<dbReference type="OrthoDB" id="2747330at2759"/>
<sequence>MHAQSLIVYICALFAFASVSAADIQKRSFSVSRVANPNFTGRNGPRALAKVYRKFLVPLPKGLEEAMHAQDKRQVAAAQARKRSPEPFRPMRLRQPGRRGLLDDLLQGLGLEGGKQNGNKGEQNGNQGENGNKNGNKNGNQEGNQNGNQNGNQEGNQNGNQNGNQEGNQNGNQNENGNNNGNKNGTTGAPPQGTAPGTNQTGTVEAKPEVNDAEYISPVKIGGQTVNLDFDTGSSDLWVFNTQLGTGSGAGHRVFDPQRSQTFRLMPGASFNISYGDGSGAVGNVGTDVVDVGGASFPNQTVQLATAVSKSFVEDQNNDGLMGLAFSKINTVKPVKQATFFDNVKDSLAAPVFTADLRKAASGSYTFGTIDESKFKGPMAWIPVNTTQGFWQFTSERFAVNGGQPKTSTPGGQAIADTGTSLMIADPVMVQAYYDQVQGARVNAQDGSVVFPCNAKLPDLDVDIGGVYMAKVAGSDMVFADLGNGECFGGLQVSPIRNLAIYGDVFFKSQFVAFNAGNASLGMAPHA</sequence>
<dbReference type="GO" id="GO:0005576">
    <property type="term" value="C:extracellular region"/>
    <property type="evidence" value="ECO:0007669"/>
    <property type="project" value="UniProtKB-SubCell"/>
</dbReference>
<dbReference type="PANTHER" id="PTHR47966">
    <property type="entry name" value="BETA-SITE APP-CLEAVING ENZYME, ISOFORM A-RELATED"/>
    <property type="match status" value="1"/>
</dbReference>
<dbReference type="PANTHER" id="PTHR47966:SF23">
    <property type="entry name" value="ASPARTIC ENDOPEPTIDASE, PUTATIVE (AFU_ORTHOLOGUE AFUA_2G15950)-RELATED"/>
    <property type="match status" value="1"/>
</dbReference>
<evidence type="ECO:0000256" key="9">
    <source>
        <dbReference type="ARBA" id="ARBA00023180"/>
    </source>
</evidence>
<keyword evidence="6 11" id="KW-0064">Aspartyl protease</keyword>
<accession>A0A0A1V2V4</accession>
<evidence type="ECO:0000256" key="4">
    <source>
        <dbReference type="ARBA" id="ARBA00022670"/>
    </source>
</evidence>
<evidence type="ECO:0000256" key="6">
    <source>
        <dbReference type="ARBA" id="ARBA00022750"/>
    </source>
</evidence>
<evidence type="ECO:0000259" key="14">
    <source>
        <dbReference type="PROSITE" id="PS51767"/>
    </source>
</evidence>
<gene>
    <name evidence="15" type="ORF">X797_002144</name>
</gene>
<protein>
    <submittedName>
        <fullName evidence="15">Peptidase A1family protein</fullName>
    </submittedName>
</protein>
<keyword evidence="5 13" id="KW-0732">Signal</keyword>
<dbReference type="InterPro" id="IPR034163">
    <property type="entry name" value="Aspergillopepsin-like_cat_dom"/>
</dbReference>
<dbReference type="GO" id="GO:0004190">
    <property type="term" value="F:aspartic-type endopeptidase activity"/>
    <property type="evidence" value="ECO:0007669"/>
    <property type="project" value="UniProtKB-KW"/>
</dbReference>
<dbReference type="FunFam" id="2.40.70.10:FF:000026">
    <property type="entry name" value="Endothiapepsin"/>
    <property type="match status" value="1"/>
</dbReference>
<dbReference type="SUPFAM" id="SSF50630">
    <property type="entry name" value="Acid proteases"/>
    <property type="match status" value="1"/>
</dbReference>
<evidence type="ECO:0000256" key="12">
    <source>
        <dbReference type="SAM" id="MobiDB-lite"/>
    </source>
</evidence>
<dbReference type="InterPro" id="IPR021109">
    <property type="entry name" value="Peptidase_aspartic_dom_sf"/>
</dbReference>
<evidence type="ECO:0000313" key="16">
    <source>
        <dbReference type="Proteomes" id="UP000030151"/>
    </source>
</evidence>
<evidence type="ECO:0000256" key="3">
    <source>
        <dbReference type="ARBA" id="ARBA00022525"/>
    </source>
</evidence>
<organism evidence="15 16">
    <name type="scientific">Metarhizium robertsii</name>
    <dbReference type="NCBI Taxonomy" id="568076"/>
    <lineage>
        <taxon>Eukaryota</taxon>
        <taxon>Fungi</taxon>
        <taxon>Dikarya</taxon>
        <taxon>Ascomycota</taxon>
        <taxon>Pezizomycotina</taxon>
        <taxon>Sordariomycetes</taxon>
        <taxon>Hypocreomycetidae</taxon>
        <taxon>Hypocreales</taxon>
        <taxon>Clavicipitaceae</taxon>
        <taxon>Metarhizium</taxon>
    </lineage>
</organism>
<evidence type="ECO:0000256" key="5">
    <source>
        <dbReference type="ARBA" id="ARBA00022729"/>
    </source>
</evidence>
<evidence type="ECO:0000256" key="11">
    <source>
        <dbReference type="RuleBase" id="RU000454"/>
    </source>
</evidence>
<dbReference type="PROSITE" id="PS00141">
    <property type="entry name" value="ASP_PROTEASE"/>
    <property type="match status" value="1"/>
</dbReference>
<feature type="chain" id="PRO_5001981283" evidence="13">
    <location>
        <begin position="22"/>
        <end position="527"/>
    </location>
</feature>
<feature type="active site" evidence="10">
    <location>
        <position position="231"/>
    </location>
</feature>
<dbReference type="InterPro" id="IPR001461">
    <property type="entry name" value="Aspartic_peptidase_A1"/>
</dbReference>
<dbReference type="HOGENOM" id="CLU_013253_0_0_1"/>
<dbReference type="InterPro" id="IPR033121">
    <property type="entry name" value="PEPTIDASE_A1"/>
</dbReference>
<evidence type="ECO:0000256" key="10">
    <source>
        <dbReference type="PIRSR" id="PIRSR601461-1"/>
    </source>
</evidence>
<keyword evidence="3" id="KW-0964">Secreted</keyword>
<name>A0A0A1V2V4_9HYPO</name>
<dbReference type="Pfam" id="PF00026">
    <property type="entry name" value="Asp"/>
    <property type="match status" value="1"/>
</dbReference>
<feature type="domain" description="Peptidase A1" evidence="14">
    <location>
        <begin position="215"/>
        <end position="524"/>
    </location>
</feature>
<comment type="similarity">
    <text evidence="2 11">Belongs to the peptidase A1 family.</text>
</comment>
<keyword evidence="8" id="KW-0865">Zymogen</keyword>
<dbReference type="AlphaFoldDB" id="A0A0A1V2V4"/>
<evidence type="ECO:0000256" key="8">
    <source>
        <dbReference type="ARBA" id="ARBA00023145"/>
    </source>
</evidence>
<dbReference type="Proteomes" id="UP000030151">
    <property type="component" value="Unassembled WGS sequence"/>
</dbReference>
<dbReference type="GO" id="GO:0006508">
    <property type="term" value="P:proteolysis"/>
    <property type="evidence" value="ECO:0007669"/>
    <property type="project" value="UniProtKB-KW"/>
</dbReference>
<feature type="compositionally biased region" description="Low complexity" evidence="12">
    <location>
        <begin position="117"/>
        <end position="185"/>
    </location>
</feature>
<keyword evidence="7 11" id="KW-0378">Hydrolase</keyword>
<keyword evidence="9" id="KW-0325">Glycoprotein</keyword>
<dbReference type="EMBL" id="JELW01000002">
    <property type="protein sequence ID" value="EXV04469.1"/>
    <property type="molecule type" value="Genomic_DNA"/>
</dbReference>
<dbReference type="CDD" id="cd06097">
    <property type="entry name" value="Aspergillopepsin_like"/>
    <property type="match status" value="1"/>
</dbReference>
<evidence type="ECO:0000256" key="13">
    <source>
        <dbReference type="SAM" id="SignalP"/>
    </source>
</evidence>
<proteinExistence type="inferred from homology"/>
<keyword evidence="4 11" id="KW-0645">Protease</keyword>
<reference evidence="15 16" key="1">
    <citation type="submission" date="2014-02" db="EMBL/GenBank/DDBJ databases">
        <title>The genome sequence of the entomopathogenic fungus Metarhizium robertsii ARSEF 2575.</title>
        <authorList>
            <person name="Giuliano Garisto Donzelli B."/>
            <person name="Roe B.A."/>
            <person name="Macmil S.L."/>
            <person name="Krasnoff S.B."/>
            <person name="Gibson D.M."/>
        </authorList>
    </citation>
    <scope>NUCLEOTIDE SEQUENCE [LARGE SCALE GENOMIC DNA]</scope>
    <source>
        <strain evidence="15 16">ARSEF 2575</strain>
    </source>
</reference>
<dbReference type="InterPro" id="IPR001969">
    <property type="entry name" value="Aspartic_peptidase_AS"/>
</dbReference>
<evidence type="ECO:0000256" key="7">
    <source>
        <dbReference type="ARBA" id="ARBA00022801"/>
    </source>
</evidence>
<dbReference type="eggNOG" id="KOG1339">
    <property type="taxonomic scope" value="Eukaryota"/>
</dbReference>
<dbReference type="PROSITE" id="PS51767">
    <property type="entry name" value="PEPTIDASE_A1"/>
    <property type="match status" value="1"/>
</dbReference>
<dbReference type="PRINTS" id="PR00792">
    <property type="entry name" value="PEPSIN"/>
</dbReference>
<evidence type="ECO:0000313" key="15">
    <source>
        <dbReference type="EMBL" id="EXV04469.1"/>
    </source>
</evidence>
<feature type="signal peptide" evidence="13">
    <location>
        <begin position="1"/>
        <end position="21"/>
    </location>
</feature>
<comment type="subcellular location">
    <subcellularLocation>
        <location evidence="1">Secreted</location>
    </subcellularLocation>
</comment>
<evidence type="ECO:0000256" key="1">
    <source>
        <dbReference type="ARBA" id="ARBA00004613"/>
    </source>
</evidence>
<dbReference type="Gene3D" id="2.40.70.10">
    <property type="entry name" value="Acid Proteases"/>
    <property type="match status" value="2"/>
</dbReference>